<dbReference type="InterPro" id="IPR029058">
    <property type="entry name" value="AB_hydrolase_fold"/>
</dbReference>
<gene>
    <name evidence="6" type="ORF">PG986_004743</name>
</gene>
<evidence type="ECO:0000256" key="4">
    <source>
        <dbReference type="SAM" id="MobiDB-lite"/>
    </source>
</evidence>
<organism evidence="6 7">
    <name type="scientific">Apiospora aurea</name>
    <dbReference type="NCBI Taxonomy" id="335848"/>
    <lineage>
        <taxon>Eukaryota</taxon>
        <taxon>Fungi</taxon>
        <taxon>Dikarya</taxon>
        <taxon>Ascomycota</taxon>
        <taxon>Pezizomycotina</taxon>
        <taxon>Sordariomycetes</taxon>
        <taxon>Xylariomycetidae</taxon>
        <taxon>Amphisphaeriales</taxon>
        <taxon>Apiosporaceae</taxon>
        <taxon>Apiospora</taxon>
    </lineage>
</organism>
<dbReference type="PANTHER" id="PTHR21661:SF35">
    <property type="entry name" value="EPOXIDE HYDROLASE"/>
    <property type="match status" value="1"/>
</dbReference>
<evidence type="ECO:0000259" key="5">
    <source>
        <dbReference type="Pfam" id="PF06441"/>
    </source>
</evidence>
<evidence type="ECO:0000256" key="2">
    <source>
        <dbReference type="ARBA" id="ARBA00022797"/>
    </source>
</evidence>
<dbReference type="EMBL" id="JAQQWE010000003">
    <property type="protein sequence ID" value="KAK7959889.1"/>
    <property type="molecule type" value="Genomic_DNA"/>
</dbReference>
<feature type="region of interest" description="Disordered" evidence="4">
    <location>
        <begin position="1"/>
        <end position="34"/>
    </location>
</feature>
<evidence type="ECO:0000313" key="6">
    <source>
        <dbReference type="EMBL" id="KAK7959889.1"/>
    </source>
</evidence>
<keyword evidence="3" id="KW-0378">Hydrolase</keyword>
<accession>A0ABR1QQ26</accession>
<dbReference type="SUPFAM" id="SSF53474">
    <property type="entry name" value="alpha/beta-Hydrolases"/>
    <property type="match status" value="1"/>
</dbReference>
<keyword evidence="2" id="KW-0058">Aromatic hydrocarbons catabolism</keyword>
<comment type="caution">
    <text evidence="6">The sequence shown here is derived from an EMBL/GenBank/DDBJ whole genome shotgun (WGS) entry which is preliminary data.</text>
</comment>
<name>A0ABR1QQ26_9PEZI</name>
<dbReference type="Gene3D" id="3.40.50.1820">
    <property type="entry name" value="alpha/beta hydrolase"/>
    <property type="match status" value="1"/>
</dbReference>
<dbReference type="InterPro" id="IPR000639">
    <property type="entry name" value="Epox_hydrolase-like"/>
</dbReference>
<feature type="domain" description="Epoxide hydrolase N-terminal" evidence="5">
    <location>
        <begin position="63"/>
        <end position="181"/>
    </location>
</feature>
<dbReference type="InterPro" id="IPR010497">
    <property type="entry name" value="Epoxide_hydro_N"/>
</dbReference>
<dbReference type="Proteomes" id="UP001391051">
    <property type="component" value="Unassembled WGS sequence"/>
</dbReference>
<proteinExistence type="inferred from homology"/>
<dbReference type="PIRSF" id="PIRSF001112">
    <property type="entry name" value="Epoxide_hydrolase"/>
    <property type="match status" value="1"/>
</dbReference>
<reference evidence="6 7" key="1">
    <citation type="submission" date="2023-01" db="EMBL/GenBank/DDBJ databases">
        <title>Analysis of 21 Apiospora genomes using comparative genomics revels a genus with tremendous synthesis potential of carbohydrate active enzymes and secondary metabolites.</title>
        <authorList>
            <person name="Sorensen T."/>
        </authorList>
    </citation>
    <scope>NUCLEOTIDE SEQUENCE [LARGE SCALE GENOMIC DNA]</scope>
    <source>
        <strain evidence="6 7">CBS 24483</strain>
    </source>
</reference>
<dbReference type="GeneID" id="92074027"/>
<dbReference type="InterPro" id="IPR016292">
    <property type="entry name" value="Epoxide_hydrolase"/>
</dbReference>
<dbReference type="PRINTS" id="PR00412">
    <property type="entry name" value="EPOXHYDRLASE"/>
</dbReference>
<protein>
    <recommendedName>
        <fullName evidence="5">Epoxide hydrolase N-terminal domain-containing protein</fullName>
    </recommendedName>
</protein>
<evidence type="ECO:0000256" key="3">
    <source>
        <dbReference type="ARBA" id="ARBA00022801"/>
    </source>
</evidence>
<feature type="compositionally biased region" description="Low complexity" evidence="4">
    <location>
        <begin position="22"/>
        <end position="33"/>
    </location>
</feature>
<sequence>MMSAPVSPLKSPGLSRHASLTAAPAPAPGAAPAEQEDMGLGGVVLNHLDLKLKFKASFSEAVTKFTIDVHEPFLTTTKLKASLTRYIDDLVDDDGLPVESTDGPPRRIVERTAQFWAASYDWRAVEADLNTRLPQYTTLVKTPHTDFRDPIPLHFVHKRSARPDAIPLIFLHGWPGSFLEVEDILEPLTNPPSADQPAFHVVAPSIPGYGFSPAPRRAGMGYRQCAAAFAALMRRLGYDRYVWQGGDAGNFIGHFLALDFPDQVVAGHSNFWVVPPTPEDQERRSRHEVSEDEDFVMARLGRFTDVGWSYGQIQQTKPLKLAAGLTDSPVGLAMWIYDACAGVVKDPETVFAPQRLITWTMMHWIPGPFAAFSLYKNGRKVGFIIPSHESAGLEANSHQDGVISTKGVHTMPYVSQPMAISQFPLDLWYRTPLEWAKRTGNVVSCVRHDRGGHFAALDAPDLLVNDVRAFFGDRELSGTQVFVPPPVRTRGSSVGMREWHVR</sequence>
<evidence type="ECO:0000256" key="1">
    <source>
        <dbReference type="ARBA" id="ARBA00010088"/>
    </source>
</evidence>
<dbReference type="Pfam" id="PF06441">
    <property type="entry name" value="EHN"/>
    <property type="match status" value="1"/>
</dbReference>
<evidence type="ECO:0000313" key="7">
    <source>
        <dbReference type="Proteomes" id="UP001391051"/>
    </source>
</evidence>
<keyword evidence="7" id="KW-1185">Reference proteome</keyword>
<comment type="similarity">
    <text evidence="1">Belongs to the peptidase S33 family.</text>
</comment>
<dbReference type="RefSeq" id="XP_066703592.1">
    <property type="nucleotide sequence ID" value="XM_066840965.1"/>
</dbReference>
<dbReference type="PANTHER" id="PTHR21661">
    <property type="entry name" value="EPOXIDE HYDROLASE 1-RELATED"/>
    <property type="match status" value="1"/>
</dbReference>